<dbReference type="EMBL" id="GBXM01059246">
    <property type="protein sequence ID" value="JAH49331.1"/>
    <property type="molecule type" value="Transcribed_RNA"/>
</dbReference>
<evidence type="ECO:0000313" key="1">
    <source>
        <dbReference type="EMBL" id="JAH49331.1"/>
    </source>
</evidence>
<accession>A0A0E9T6U5</accession>
<dbReference type="AlphaFoldDB" id="A0A0E9T6U5"/>
<name>A0A0E9T6U5_ANGAN</name>
<organism evidence="1">
    <name type="scientific">Anguilla anguilla</name>
    <name type="common">European freshwater eel</name>
    <name type="synonym">Muraena anguilla</name>
    <dbReference type="NCBI Taxonomy" id="7936"/>
    <lineage>
        <taxon>Eukaryota</taxon>
        <taxon>Metazoa</taxon>
        <taxon>Chordata</taxon>
        <taxon>Craniata</taxon>
        <taxon>Vertebrata</taxon>
        <taxon>Euteleostomi</taxon>
        <taxon>Actinopterygii</taxon>
        <taxon>Neopterygii</taxon>
        <taxon>Teleostei</taxon>
        <taxon>Anguilliformes</taxon>
        <taxon>Anguillidae</taxon>
        <taxon>Anguilla</taxon>
    </lineage>
</organism>
<reference evidence="1" key="1">
    <citation type="submission" date="2014-11" db="EMBL/GenBank/DDBJ databases">
        <authorList>
            <person name="Amaro Gonzalez C."/>
        </authorList>
    </citation>
    <scope>NUCLEOTIDE SEQUENCE</scope>
</reference>
<reference evidence="1" key="2">
    <citation type="journal article" date="2015" name="Fish Shellfish Immunol.">
        <title>Early steps in the European eel (Anguilla anguilla)-Vibrio vulnificus interaction in the gills: Role of the RtxA13 toxin.</title>
        <authorList>
            <person name="Callol A."/>
            <person name="Pajuelo D."/>
            <person name="Ebbesson L."/>
            <person name="Teles M."/>
            <person name="MacKenzie S."/>
            <person name="Amaro C."/>
        </authorList>
    </citation>
    <scope>NUCLEOTIDE SEQUENCE</scope>
</reference>
<protein>
    <submittedName>
        <fullName evidence="1">Uncharacterized protein</fullName>
    </submittedName>
</protein>
<proteinExistence type="predicted"/>
<sequence length="19" mass="2123">MLFCSFTACQIECLNNTAL</sequence>